<evidence type="ECO:0000259" key="1">
    <source>
        <dbReference type="PROSITE" id="PS50076"/>
    </source>
</evidence>
<dbReference type="GO" id="GO:0006898">
    <property type="term" value="P:receptor-mediated endocytosis"/>
    <property type="evidence" value="ECO:0007669"/>
    <property type="project" value="TreeGrafter"/>
</dbReference>
<feature type="domain" description="J" evidence="1">
    <location>
        <begin position="139"/>
        <end position="196"/>
    </location>
</feature>
<dbReference type="CDD" id="cd06257">
    <property type="entry name" value="DnaJ"/>
    <property type="match status" value="1"/>
</dbReference>
<dbReference type="GO" id="GO:2000641">
    <property type="term" value="P:regulation of early endosome to late endosome transport"/>
    <property type="evidence" value="ECO:0007669"/>
    <property type="project" value="InterPro"/>
</dbReference>
<evidence type="ECO:0000313" key="2">
    <source>
        <dbReference type="EMBL" id="KAK2171868.1"/>
    </source>
</evidence>
<dbReference type="SUPFAM" id="SSF46565">
    <property type="entry name" value="Chaperone J-domain"/>
    <property type="match status" value="1"/>
</dbReference>
<protein>
    <recommendedName>
        <fullName evidence="1">J domain-containing protein</fullName>
    </recommendedName>
</protein>
<dbReference type="InterPro" id="IPR001623">
    <property type="entry name" value="DnaJ_domain"/>
</dbReference>
<dbReference type="PROSITE" id="PS50076">
    <property type="entry name" value="DNAJ_2"/>
    <property type="match status" value="1"/>
</dbReference>
<dbReference type="AlphaFoldDB" id="A0AAD9KJU8"/>
<dbReference type="GO" id="GO:0010008">
    <property type="term" value="C:endosome membrane"/>
    <property type="evidence" value="ECO:0007669"/>
    <property type="project" value="TreeGrafter"/>
</dbReference>
<dbReference type="Proteomes" id="UP001209878">
    <property type="component" value="Unassembled WGS sequence"/>
</dbReference>
<sequence length="227" mass="26633">MQRSVLGHMLPEAMVCYLENYEPDRFAEIYLGEFDTPEAIWSMEMRRMMIERIASHLGDFTPRLQSNTRALYQYCPIPMISFPQLDNELFCNMYYLRHLCDTVLFPDWPIREPVKLLKDILEAWKAEVEKKPPTMSLEEAYTVLKLPKGANGHEEATVRKAYFRMAQKYHPDKNPDGRDMFEQVNKAYEFLCSKSRVTDGPDPKNIVLILKAQSILFSRYSEGQYPL</sequence>
<comment type="caution">
    <text evidence="2">The sequence shown here is derived from an EMBL/GenBank/DDBJ whole genome shotgun (WGS) entry which is preliminary data.</text>
</comment>
<name>A0AAD9KJU8_RIDPI</name>
<reference evidence="2" key="1">
    <citation type="journal article" date="2023" name="Mol. Biol. Evol.">
        <title>Third-Generation Sequencing Reveals the Adaptive Role of the Epigenome in Three Deep-Sea Polychaetes.</title>
        <authorList>
            <person name="Perez M."/>
            <person name="Aroh O."/>
            <person name="Sun Y."/>
            <person name="Lan Y."/>
            <person name="Juniper S.K."/>
            <person name="Young C.R."/>
            <person name="Angers B."/>
            <person name="Qian P.Y."/>
        </authorList>
    </citation>
    <scope>NUCLEOTIDE SEQUENCE</scope>
    <source>
        <strain evidence="2">R07B-5</strain>
    </source>
</reference>
<evidence type="ECO:0000313" key="3">
    <source>
        <dbReference type="Proteomes" id="UP001209878"/>
    </source>
</evidence>
<dbReference type="Gene3D" id="1.10.287.110">
    <property type="entry name" value="DnaJ domain"/>
    <property type="match status" value="1"/>
</dbReference>
<accession>A0AAD9KJU8</accession>
<dbReference type="PANTHER" id="PTHR36983">
    <property type="entry name" value="DNAJ HOMOLOG SUBFAMILY C MEMBER 13"/>
    <property type="match status" value="1"/>
</dbReference>
<dbReference type="EMBL" id="JAODUO010001016">
    <property type="protein sequence ID" value="KAK2171868.1"/>
    <property type="molecule type" value="Genomic_DNA"/>
</dbReference>
<dbReference type="FunFam" id="1.10.287.110:FF:000007">
    <property type="entry name" value="DnaJ (Hsp40) homolog, subfamily C, member 13"/>
    <property type="match status" value="1"/>
</dbReference>
<dbReference type="InterPro" id="IPR044978">
    <property type="entry name" value="GRV2/DNAJC13"/>
</dbReference>
<dbReference type="PANTHER" id="PTHR36983:SF2">
    <property type="entry name" value="DNAJ HOMOLOG SUBFAMILY C MEMBER 13"/>
    <property type="match status" value="1"/>
</dbReference>
<dbReference type="SMART" id="SM00271">
    <property type="entry name" value="DnaJ"/>
    <property type="match status" value="1"/>
</dbReference>
<organism evidence="2 3">
    <name type="scientific">Ridgeia piscesae</name>
    <name type="common">Tubeworm</name>
    <dbReference type="NCBI Taxonomy" id="27915"/>
    <lineage>
        <taxon>Eukaryota</taxon>
        <taxon>Metazoa</taxon>
        <taxon>Spiralia</taxon>
        <taxon>Lophotrochozoa</taxon>
        <taxon>Annelida</taxon>
        <taxon>Polychaeta</taxon>
        <taxon>Sedentaria</taxon>
        <taxon>Canalipalpata</taxon>
        <taxon>Sabellida</taxon>
        <taxon>Siboglinidae</taxon>
        <taxon>Ridgeia</taxon>
    </lineage>
</organism>
<dbReference type="InterPro" id="IPR036869">
    <property type="entry name" value="J_dom_sf"/>
</dbReference>
<dbReference type="GO" id="GO:0007032">
    <property type="term" value="P:endosome organization"/>
    <property type="evidence" value="ECO:0007669"/>
    <property type="project" value="InterPro"/>
</dbReference>
<dbReference type="Pfam" id="PF00226">
    <property type="entry name" value="DnaJ"/>
    <property type="match status" value="1"/>
</dbReference>
<proteinExistence type="predicted"/>
<keyword evidence="3" id="KW-1185">Reference proteome</keyword>
<gene>
    <name evidence="2" type="ORF">NP493_1017g02052</name>
</gene>